<evidence type="ECO:0000256" key="1">
    <source>
        <dbReference type="SAM" id="MobiDB-lite"/>
    </source>
</evidence>
<evidence type="ECO:0000313" key="3">
    <source>
        <dbReference type="Proteomes" id="UP000823388"/>
    </source>
</evidence>
<dbReference type="AlphaFoldDB" id="A0A8T0R2A0"/>
<accession>A0A8T0R2A0</accession>
<reference evidence="2" key="1">
    <citation type="submission" date="2020-05" db="EMBL/GenBank/DDBJ databases">
        <title>WGS assembly of Panicum virgatum.</title>
        <authorList>
            <person name="Lovell J.T."/>
            <person name="Jenkins J."/>
            <person name="Shu S."/>
            <person name="Juenger T.E."/>
            <person name="Schmutz J."/>
        </authorList>
    </citation>
    <scope>NUCLEOTIDE SEQUENCE</scope>
    <source>
        <strain evidence="2">AP13</strain>
    </source>
</reference>
<evidence type="ECO:0000313" key="2">
    <source>
        <dbReference type="EMBL" id="KAG2579268.1"/>
    </source>
</evidence>
<keyword evidence="3" id="KW-1185">Reference proteome</keyword>
<comment type="caution">
    <text evidence="2">The sequence shown here is derived from an EMBL/GenBank/DDBJ whole genome shotgun (WGS) entry which is preliminary data.</text>
</comment>
<dbReference type="Proteomes" id="UP000823388">
    <property type="component" value="Chromosome 6N"/>
</dbReference>
<organism evidence="2 3">
    <name type="scientific">Panicum virgatum</name>
    <name type="common">Blackwell switchgrass</name>
    <dbReference type="NCBI Taxonomy" id="38727"/>
    <lineage>
        <taxon>Eukaryota</taxon>
        <taxon>Viridiplantae</taxon>
        <taxon>Streptophyta</taxon>
        <taxon>Embryophyta</taxon>
        <taxon>Tracheophyta</taxon>
        <taxon>Spermatophyta</taxon>
        <taxon>Magnoliopsida</taxon>
        <taxon>Liliopsida</taxon>
        <taxon>Poales</taxon>
        <taxon>Poaceae</taxon>
        <taxon>PACMAD clade</taxon>
        <taxon>Panicoideae</taxon>
        <taxon>Panicodae</taxon>
        <taxon>Paniceae</taxon>
        <taxon>Panicinae</taxon>
        <taxon>Panicum</taxon>
        <taxon>Panicum sect. Hiantes</taxon>
    </lineage>
</organism>
<protein>
    <submittedName>
        <fullName evidence="2">Uncharacterized protein</fullName>
    </submittedName>
</protein>
<name>A0A8T0R2A0_PANVG</name>
<feature type="compositionally biased region" description="Basic residues" evidence="1">
    <location>
        <begin position="25"/>
        <end position="34"/>
    </location>
</feature>
<feature type="compositionally biased region" description="Polar residues" evidence="1">
    <location>
        <begin position="38"/>
        <end position="47"/>
    </location>
</feature>
<gene>
    <name evidence="2" type="ORF">PVAP13_6NG248903</name>
</gene>
<sequence length="181" mass="20104">MDNIKKYYTGDVYAKNMWPAARAYTPHKFKKKSKKSDPTPSGANTLRTRAVVAREQAARAAMEAEQAAAKADAVAKAAAAAKRDVQVEAPEPSTPPRARSYTKLHKHRLLNFCHALQIVGDLENLPPLAVVHPLAVEPPAPKKFTPLRKQLATKIKKMPEKHTARGKIILFWHLLSFVNNL</sequence>
<feature type="region of interest" description="Disordered" evidence="1">
    <location>
        <begin position="25"/>
        <end position="47"/>
    </location>
</feature>
<proteinExistence type="predicted"/>
<feature type="non-terminal residue" evidence="2">
    <location>
        <position position="181"/>
    </location>
</feature>
<dbReference type="EMBL" id="CM029048">
    <property type="protein sequence ID" value="KAG2579268.1"/>
    <property type="molecule type" value="Genomic_DNA"/>
</dbReference>